<dbReference type="EMBL" id="CP000934">
    <property type="protein sequence ID" value="ACE84833.1"/>
    <property type="molecule type" value="Genomic_DNA"/>
</dbReference>
<dbReference type="SUPFAM" id="SSF47413">
    <property type="entry name" value="lambda repressor-like DNA-binding domains"/>
    <property type="match status" value="1"/>
</dbReference>
<gene>
    <name evidence="2" type="ordered locus">CJA_3702</name>
</gene>
<proteinExistence type="predicted"/>
<dbReference type="KEGG" id="cja:CJA_3702"/>
<evidence type="ECO:0000313" key="3">
    <source>
        <dbReference type="Proteomes" id="UP000001036"/>
    </source>
</evidence>
<reference evidence="2 3" key="1">
    <citation type="journal article" date="2008" name="J. Bacteriol.">
        <title>Insights into plant cell wall degradation from the genome sequence of the soil bacterium Cellvibrio japonicus.</title>
        <authorList>
            <person name="Deboy R.T."/>
            <person name="Mongodin E.F."/>
            <person name="Fouts D.E."/>
            <person name="Tailford L.E."/>
            <person name="Khouri H."/>
            <person name="Emerson J.B."/>
            <person name="Mohamoud Y."/>
            <person name="Watkins K."/>
            <person name="Henrissat B."/>
            <person name="Gilbert H.J."/>
            <person name="Nelson K.E."/>
        </authorList>
    </citation>
    <scope>NUCLEOTIDE SEQUENCE [LARGE SCALE GENOMIC DNA]</scope>
    <source>
        <strain evidence="2 3">Ueda107</strain>
    </source>
</reference>
<sequence>MAINLSMKTKSELTPWEREYYLQQCVQELLQGQTSEGAILARLRKQILGMSQTDYATLVGLSRRTLSDIENDTGDQSLSVLNAAFKPFGLRMGLLPTHGHVLAGAIKALPEQDTTRAVNYFRR</sequence>
<keyword evidence="3" id="KW-1185">Reference proteome</keyword>
<dbReference type="SMART" id="SM00530">
    <property type="entry name" value="HTH_XRE"/>
    <property type="match status" value="1"/>
</dbReference>
<dbReference type="CDD" id="cd00093">
    <property type="entry name" value="HTH_XRE"/>
    <property type="match status" value="1"/>
</dbReference>
<dbReference type="HOGENOM" id="CLU_141638_1_0_6"/>
<feature type="domain" description="HTH cro/C1-type" evidence="1">
    <location>
        <begin position="40"/>
        <end position="95"/>
    </location>
</feature>
<evidence type="ECO:0000313" key="2">
    <source>
        <dbReference type="EMBL" id="ACE84833.1"/>
    </source>
</evidence>
<dbReference type="InterPro" id="IPR001387">
    <property type="entry name" value="Cro/C1-type_HTH"/>
</dbReference>
<dbReference type="PROSITE" id="PS50943">
    <property type="entry name" value="HTH_CROC1"/>
    <property type="match status" value="1"/>
</dbReference>
<dbReference type="Pfam" id="PF01381">
    <property type="entry name" value="HTH_3"/>
    <property type="match status" value="1"/>
</dbReference>
<evidence type="ECO:0000259" key="1">
    <source>
        <dbReference type="PROSITE" id="PS50943"/>
    </source>
</evidence>
<dbReference type="STRING" id="498211.CJA_3702"/>
<name>B3PHV9_CELJU</name>
<accession>B3PHV9</accession>
<dbReference type="eggNOG" id="COG1396">
    <property type="taxonomic scope" value="Bacteria"/>
</dbReference>
<dbReference type="AlphaFoldDB" id="B3PHV9"/>
<protein>
    <submittedName>
        <fullName evidence="2">Predicted transcriptional regulator</fullName>
    </submittedName>
</protein>
<organism evidence="2 3">
    <name type="scientific">Cellvibrio japonicus (strain Ueda107)</name>
    <name type="common">Pseudomonas fluorescens subsp. cellulosa</name>
    <dbReference type="NCBI Taxonomy" id="498211"/>
    <lineage>
        <taxon>Bacteria</taxon>
        <taxon>Pseudomonadati</taxon>
        <taxon>Pseudomonadota</taxon>
        <taxon>Gammaproteobacteria</taxon>
        <taxon>Cellvibrionales</taxon>
        <taxon>Cellvibrionaceae</taxon>
        <taxon>Cellvibrio</taxon>
    </lineage>
</organism>
<dbReference type="Gene3D" id="1.10.260.40">
    <property type="entry name" value="lambda repressor-like DNA-binding domains"/>
    <property type="match status" value="1"/>
</dbReference>
<dbReference type="GO" id="GO:0003677">
    <property type="term" value="F:DNA binding"/>
    <property type="evidence" value="ECO:0007669"/>
    <property type="project" value="InterPro"/>
</dbReference>
<dbReference type="InterPro" id="IPR010982">
    <property type="entry name" value="Lambda_DNA-bd_dom_sf"/>
</dbReference>
<dbReference type="Proteomes" id="UP000001036">
    <property type="component" value="Chromosome"/>
</dbReference>